<evidence type="ECO:0000256" key="1">
    <source>
        <dbReference type="SAM" id="Phobius"/>
    </source>
</evidence>
<name>X1KIJ4_9ZZZZ</name>
<accession>X1KIJ4</accession>
<protein>
    <submittedName>
        <fullName evidence="2">Uncharacterized protein</fullName>
    </submittedName>
</protein>
<comment type="caution">
    <text evidence="2">The sequence shown here is derived from an EMBL/GenBank/DDBJ whole genome shotgun (WGS) entry which is preliminary data.</text>
</comment>
<dbReference type="AlphaFoldDB" id="X1KIJ4"/>
<feature type="transmembrane region" description="Helical" evidence="1">
    <location>
        <begin position="6"/>
        <end position="28"/>
    </location>
</feature>
<evidence type="ECO:0000313" key="2">
    <source>
        <dbReference type="EMBL" id="GAH93445.1"/>
    </source>
</evidence>
<gene>
    <name evidence="2" type="ORF">S03H2_70405</name>
</gene>
<keyword evidence="1" id="KW-0812">Transmembrane</keyword>
<sequence>YAFAAIFAGVIIAGIAVTLSFMGILKVLEI</sequence>
<reference evidence="2" key="1">
    <citation type="journal article" date="2014" name="Front. Microbiol.">
        <title>High frequency of phylogenetically diverse reductive dehalogenase-homologous genes in deep subseafloor sedimentary metagenomes.</title>
        <authorList>
            <person name="Kawai M."/>
            <person name="Futagami T."/>
            <person name="Toyoda A."/>
            <person name="Takaki Y."/>
            <person name="Nishi S."/>
            <person name="Hori S."/>
            <person name="Arai W."/>
            <person name="Tsubouchi T."/>
            <person name="Morono Y."/>
            <person name="Uchiyama I."/>
            <person name="Ito T."/>
            <person name="Fujiyama A."/>
            <person name="Inagaki F."/>
            <person name="Takami H."/>
        </authorList>
    </citation>
    <scope>NUCLEOTIDE SEQUENCE</scope>
    <source>
        <strain evidence="2">Expedition CK06-06</strain>
    </source>
</reference>
<keyword evidence="1" id="KW-1133">Transmembrane helix</keyword>
<proteinExistence type="predicted"/>
<keyword evidence="1" id="KW-0472">Membrane</keyword>
<feature type="non-terminal residue" evidence="2">
    <location>
        <position position="1"/>
    </location>
</feature>
<organism evidence="2">
    <name type="scientific">marine sediment metagenome</name>
    <dbReference type="NCBI Taxonomy" id="412755"/>
    <lineage>
        <taxon>unclassified sequences</taxon>
        <taxon>metagenomes</taxon>
        <taxon>ecological metagenomes</taxon>
    </lineage>
</organism>
<dbReference type="EMBL" id="BARU01046780">
    <property type="protein sequence ID" value="GAH93445.1"/>
    <property type="molecule type" value="Genomic_DNA"/>
</dbReference>